<proteinExistence type="inferred from homology"/>
<gene>
    <name evidence="5" type="ORF">MiSe_02370</name>
</gene>
<dbReference type="InterPro" id="IPR002818">
    <property type="entry name" value="DJ-1/PfpI"/>
</dbReference>
<evidence type="ECO:0000256" key="1">
    <source>
        <dbReference type="ARBA" id="ARBA00023016"/>
    </source>
</evidence>
<dbReference type="RefSeq" id="WP_226573067.1">
    <property type="nucleotide sequence ID" value="NZ_BLAY01000002.1"/>
</dbReference>
<dbReference type="Proteomes" id="UP001050975">
    <property type="component" value="Unassembled WGS sequence"/>
</dbReference>
<dbReference type="Pfam" id="PF01965">
    <property type="entry name" value="DJ-1_PfpI"/>
    <property type="match status" value="1"/>
</dbReference>
<dbReference type="SUPFAM" id="SSF52317">
    <property type="entry name" value="Class I glutamine amidotransferase-like"/>
    <property type="match status" value="1"/>
</dbReference>
<dbReference type="InterPro" id="IPR029062">
    <property type="entry name" value="Class_I_gatase-like"/>
</dbReference>
<dbReference type="AlphaFoldDB" id="A0AAV3X143"/>
<keyword evidence="2" id="KW-0456">Lyase</keyword>
<organism evidence="5 6">
    <name type="scientific">Microseira wollei NIES-4236</name>
    <dbReference type="NCBI Taxonomy" id="2530354"/>
    <lineage>
        <taxon>Bacteria</taxon>
        <taxon>Bacillati</taxon>
        <taxon>Cyanobacteriota</taxon>
        <taxon>Cyanophyceae</taxon>
        <taxon>Oscillatoriophycideae</taxon>
        <taxon>Aerosakkonematales</taxon>
        <taxon>Aerosakkonemataceae</taxon>
        <taxon>Microseira</taxon>
    </lineage>
</organism>
<keyword evidence="1" id="KW-0346">Stress response</keyword>
<dbReference type="CDD" id="cd03141">
    <property type="entry name" value="GATase1_Hsp31_like"/>
    <property type="match status" value="1"/>
</dbReference>
<evidence type="ECO:0000313" key="6">
    <source>
        <dbReference type="Proteomes" id="UP001050975"/>
    </source>
</evidence>
<dbReference type="GO" id="GO:0019243">
    <property type="term" value="P:methylglyoxal catabolic process to D-lactate via S-lactoyl-glutathione"/>
    <property type="evidence" value="ECO:0007669"/>
    <property type="project" value="TreeGrafter"/>
</dbReference>
<evidence type="ECO:0000256" key="2">
    <source>
        <dbReference type="ARBA" id="ARBA00023239"/>
    </source>
</evidence>
<accession>A0AAV3X143</accession>
<evidence type="ECO:0000256" key="3">
    <source>
        <dbReference type="ARBA" id="ARBA00038493"/>
    </source>
</evidence>
<dbReference type="GO" id="GO:0005737">
    <property type="term" value="C:cytoplasm"/>
    <property type="evidence" value="ECO:0007669"/>
    <property type="project" value="TreeGrafter"/>
</dbReference>
<protein>
    <submittedName>
        <fullName evidence="5">ThiJ/PfpI domain protein</fullName>
    </submittedName>
</protein>
<dbReference type="PANTHER" id="PTHR48094:SF11">
    <property type="entry name" value="GLUTATHIONE-INDEPENDENT GLYOXALASE HSP31-RELATED"/>
    <property type="match status" value="1"/>
</dbReference>
<sequence length="228" mass="25235">MKDKKVLIVTTSHNTLNNGKETGYWLGEVTHFYHILAAAGFEIDFTSPKGGQPPLDQKSYDLRDKDNRQFWEDKRLQTQLNNTIPIEAVNPEDYAAIYYAGGHGAMWDFSNNERLAQVATQIYENGGFVSAVCHGSAGLLNIKLANGRSLLDGKTVTGFANLEEQLICLTKAVPFLLEDKLKKQGATYKRAMIPFIPHVEVSERLITGQNPQSAKAVAKALIKALQTP</sequence>
<keyword evidence="6" id="KW-1185">Reference proteome</keyword>
<comment type="caution">
    <text evidence="5">The sequence shown here is derived from an EMBL/GenBank/DDBJ whole genome shotgun (WGS) entry which is preliminary data.</text>
</comment>
<evidence type="ECO:0000259" key="4">
    <source>
        <dbReference type="Pfam" id="PF01965"/>
    </source>
</evidence>
<reference evidence="5" key="1">
    <citation type="submission" date="2019-10" db="EMBL/GenBank/DDBJ databases">
        <title>Draft genome sequece of Microseira wollei NIES-4236.</title>
        <authorList>
            <person name="Yamaguchi H."/>
            <person name="Suzuki S."/>
            <person name="Kawachi M."/>
        </authorList>
    </citation>
    <scope>NUCLEOTIDE SEQUENCE</scope>
    <source>
        <strain evidence="5">NIES-4236</strain>
    </source>
</reference>
<name>A0AAV3X143_9CYAN</name>
<dbReference type="GO" id="GO:0019172">
    <property type="term" value="F:glyoxalase III activity"/>
    <property type="evidence" value="ECO:0007669"/>
    <property type="project" value="TreeGrafter"/>
</dbReference>
<comment type="similarity">
    <text evidence="3">Belongs to the peptidase C56 family. HSP31-like subfamily.</text>
</comment>
<dbReference type="PANTHER" id="PTHR48094">
    <property type="entry name" value="PROTEIN/NUCLEIC ACID DEGLYCASE DJ-1-RELATED"/>
    <property type="match status" value="1"/>
</dbReference>
<feature type="domain" description="DJ-1/PfpI" evidence="4">
    <location>
        <begin position="28"/>
        <end position="223"/>
    </location>
</feature>
<evidence type="ECO:0000313" key="5">
    <source>
        <dbReference type="EMBL" id="GET35495.1"/>
    </source>
</evidence>
<dbReference type="Gene3D" id="3.40.50.880">
    <property type="match status" value="1"/>
</dbReference>
<dbReference type="InterPro" id="IPR050325">
    <property type="entry name" value="Prot/Nucl_acid_deglycase"/>
</dbReference>
<dbReference type="EMBL" id="BLAY01000002">
    <property type="protein sequence ID" value="GET35495.1"/>
    <property type="molecule type" value="Genomic_DNA"/>
</dbReference>